<evidence type="ECO:0000313" key="2">
    <source>
        <dbReference type="Proteomes" id="UP000824120"/>
    </source>
</evidence>
<keyword evidence="2" id="KW-1185">Reference proteome</keyword>
<protein>
    <submittedName>
        <fullName evidence="1">Uncharacterized protein</fullName>
    </submittedName>
</protein>
<gene>
    <name evidence="1" type="ORF">H5410_013826</name>
</gene>
<dbReference type="EMBL" id="JACXVP010000003">
    <property type="protein sequence ID" value="KAG5614002.1"/>
    <property type="molecule type" value="Genomic_DNA"/>
</dbReference>
<dbReference type="AlphaFoldDB" id="A0A9J5ZPK0"/>
<organism evidence="1 2">
    <name type="scientific">Solanum commersonii</name>
    <name type="common">Commerson's wild potato</name>
    <name type="synonym">Commerson's nightshade</name>
    <dbReference type="NCBI Taxonomy" id="4109"/>
    <lineage>
        <taxon>Eukaryota</taxon>
        <taxon>Viridiplantae</taxon>
        <taxon>Streptophyta</taxon>
        <taxon>Embryophyta</taxon>
        <taxon>Tracheophyta</taxon>
        <taxon>Spermatophyta</taxon>
        <taxon>Magnoliopsida</taxon>
        <taxon>eudicotyledons</taxon>
        <taxon>Gunneridae</taxon>
        <taxon>Pentapetalae</taxon>
        <taxon>asterids</taxon>
        <taxon>lamiids</taxon>
        <taxon>Solanales</taxon>
        <taxon>Solanaceae</taxon>
        <taxon>Solanoideae</taxon>
        <taxon>Solaneae</taxon>
        <taxon>Solanum</taxon>
    </lineage>
</organism>
<reference evidence="1 2" key="1">
    <citation type="submission" date="2020-09" db="EMBL/GenBank/DDBJ databases">
        <title>De no assembly of potato wild relative species, Solanum commersonii.</title>
        <authorList>
            <person name="Cho K."/>
        </authorList>
    </citation>
    <scope>NUCLEOTIDE SEQUENCE [LARGE SCALE GENOMIC DNA]</scope>
    <source>
        <strain evidence="1">LZ3.2</strain>
        <tissue evidence="1">Leaf</tissue>
    </source>
</reference>
<comment type="caution">
    <text evidence="1">The sequence shown here is derived from an EMBL/GenBank/DDBJ whole genome shotgun (WGS) entry which is preliminary data.</text>
</comment>
<proteinExistence type="predicted"/>
<sequence length="74" mass="8246">MKGSIIPNKVIGDVPLAPSAQNISKISTDMPIPISKDEGKAEKLLKLLLRKKEQAHPQQKLKELYLQNQKAELT</sequence>
<dbReference type="Proteomes" id="UP000824120">
    <property type="component" value="Chromosome 3"/>
</dbReference>
<evidence type="ECO:0000313" key="1">
    <source>
        <dbReference type="EMBL" id="KAG5614002.1"/>
    </source>
</evidence>
<accession>A0A9J5ZPK0</accession>
<name>A0A9J5ZPK0_SOLCO</name>